<dbReference type="Proteomes" id="UP000184533">
    <property type="component" value="Unassembled WGS sequence"/>
</dbReference>
<evidence type="ECO:0000313" key="2">
    <source>
        <dbReference type="EMBL" id="SHF93377.1"/>
    </source>
</evidence>
<proteinExistence type="predicted"/>
<keyword evidence="3" id="KW-1185">Reference proteome</keyword>
<evidence type="ECO:0000313" key="1">
    <source>
        <dbReference type="EMBL" id="KKB85329.1"/>
    </source>
</evidence>
<dbReference type="OrthoDB" id="8455065at2"/>
<evidence type="ECO:0000313" key="3">
    <source>
        <dbReference type="Proteomes" id="UP000033608"/>
    </source>
</evidence>
<reference evidence="2 4" key="2">
    <citation type="submission" date="2016-11" db="EMBL/GenBank/DDBJ databases">
        <authorList>
            <person name="Jaros S."/>
            <person name="Januszkiewicz K."/>
            <person name="Wedrychowicz H."/>
        </authorList>
    </citation>
    <scope>NUCLEOTIDE SEQUENCE [LARGE SCALE GENOMIC DNA]</scope>
    <source>
        <strain evidence="2 4">DSM 17137</strain>
    </source>
</reference>
<dbReference type="EMBL" id="LAJF01000058">
    <property type="protein sequence ID" value="KKB85329.1"/>
    <property type="molecule type" value="Genomic_DNA"/>
</dbReference>
<protein>
    <submittedName>
        <fullName evidence="2">Prophage maintenance system killer protein</fullName>
    </submittedName>
</protein>
<accession>A0A0F5LT48</accession>
<gene>
    <name evidence="2" type="ORF">SAMN02745223_03918</name>
    <name evidence="1" type="ORF">VW29_06675</name>
</gene>
<dbReference type="Proteomes" id="UP000033608">
    <property type="component" value="Unassembled WGS sequence"/>
</dbReference>
<dbReference type="AlphaFoldDB" id="A0A0F5LT48"/>
<dbReference type="RefSeq" id="WP_046134539.1">
    <property type="nucleotide sequence ID" value="NZ_FQVC01000018.1"/>
</dbReference>
<reference evidence="1 3" key="1">
    <citation type="submission" date="2015-03" db="EMBL/GenBank/DDBJ databases">
        <authorList>
            <person name="Hassan Y.I."/>
            <person name="Lepp D."/>
            <person name="Zhou T."/>
        </authorList>
    </citation>
    <scope>NUCLEOTIDE SEQUENCE [LARGE SCALE GENOMIC DNA]</scope>
    <source>
        <strain evidence="1 3">DSM 17137</strain>
    </source>
</reference>
<sequence>MDQSSTETFDLEACLSRIEHVSAELWKIPVAYFGPQGSKIPDIGWYVLAAVKKTASLSHAFCALIRAKNTLAAASLIRLQLDTAMRISGLALVNDVEAAGTHLMNDGSYRKLRSRDNKPLDDAVLHRRLDEYYPGLTSVYEATSSYVHLSASHIKTGLSEPGGTPTLFFHLKGTDDAQPDEYFAHMVDSFAQATELTAEMIEDFMRFRYAHIFKIHPSTEGHTDGGRSPSCA</sequence>
<organism evidence="1 3">
    <name type="scientific">Devosia limi DSM 17137</name>
    <dbReference type="NCBI Taxonomy" id="1121477"/>
    <lineage>
        <taxon>Bacteria</taxon>
        <taxon>Pseudomonadati</taxon>
        <taxon>Pseudomonadota</taxon>
        <taxon>Alphaproteobacteria</taxon>
        <taxon>Hyphomicrobiales</taxon>
        <taxon>Devosiaceae</taxon>
        <taxon>Devosia</taxon>
    </lineage>
</organism>
<dbReference type="EMBL" id="FQVC01000018">
    <property type="protein sequence ID" value="SHF93377.1"/>
    <property type="molecule type" value="Genomic_DNA"/>
</dbReference>
<dbReference type="STRING" id="1121477.SAMN02745223_03918"/>
<name>A0A0F5LT48_9HYPH</name>
<evidence type="ECO:0000313" key="4">
    <source>
        <dbReference type="Proteomes" id="UP000184533"/>
    </source>
</evidence>
<dbReference type="PATRIC" id="fig|1121477.3.peg.2422"/>